<protein>
    <submittedName>
        <fullName evidence="1">Uncharacterized protein</fullName>
    </submittedName>
</protein>
<reference evidence="2" key="1">
    <citation type="submission" date="2014-09" db="EMBL/GenBank/DDBJ databases">
        <title>Vibrio variabilis JCM 19239. (C206) whole genome shotgun sequence.</title>
        <authorList>
            <person name="Sawabe T."/>
            <person name="Meirelles P."/>
            <person name="Nakanishi M."/>
            <person name="Sayaka M."/>
            <person name="Hattori M."/>
            <person name="Ohkuma M."/>
        </authorList>
    </citation>
    <scope>NUCLEOTIDE SEQUENCE [LARGE SCALE GENOMIC DNA]</scope>
    <source>
        <strain evidence="2">JCM 19239</strain>
    </source>
</reference>
<dbReference type="Proteomes" id="UP000029223">
    <property type="component" value="Unassembled WGS sequence"/>
</dbReference>
<sequence>MLYHFNYSGKTLILSEDANRFLKQWDSDKVQRLNDKYAIVALL</sequence>
<keyword evidence="2" id="KW-1185">Reference proteome</keyword>
<name>A0ABQ0J4H8_9VIBR</name>
<dbReference type="EMBL" id="BBMS01000001">
    <property type="protein sequence ID" value="GAL23616.1"/>
    <property type="molecule type" value="Genomic_DNA"/>
</dbReference>
<comment type="caution">
    <text evidence="1">The sequence shown here is derived from an EMBL/GenBank/DDBJ whole genome shotgun (WGS) entry which is preliminary data.</text>
</comment>
<evidence type="ECO:0000313" key="1">
    <source>
        <dbReference type="EMBL" id="GAL23616.1"/>
    </source>
</evidence>
<proteinExistence type="predicted"/>
<gene>
    <name evidence="1" type="ORF">JCM19239_7570</name>
</gene>
<accession>A0ABQ0J4H8</accession>
<organism evidence="1 2">
    <name type="scientific">Vibrio variabilis</name>
    <dbReference type="NCBI Taxonomy" id="990271"/>
    <lineage>
        <taxon>Bacteria</taxon>
        <taxon>Pseudomonadati</taxon>
        <taxon>Pseudomonadota</taxon>
        <taxon>Gammaproteobacteria</taxon>
        <taxon>Vibrionales</taxon>
        <taxon>Vibrionaceae</taxon>
        <taxon>Vibrio</taxon>
    </lineage>
</organism>
<evidence type="ECO:0000313" key="2">
    <source>
        <dbReference type="Proteomes" id="UP000029223"/>
    </source>
</evidence>